<dbReference type="RefSeq" id="XP_001458981.1">
    <property type="nucleotide sequence ID" value="XM_001458944.1"/>
</dbReference>
<gene>
    <name evidence="1" type="ORF">GSPATT00024313001</name>
</gene>
<keyword evidence="2" id="KW-1185">Reference proteome</keyword>
<proteinExistence type="predicted"/>
<evidence type="ECO:0000313" key="2">
    <source>
        <dbReference type="Proteomes" id="UP000000600"/>
    </source>
</evidence>
<organism evidence="1 2">
    <name type="scientific">Paramecium tetraurelia</name>
    <dbReference type="NCBI Taxonomy" id="5888"/>
    <lineage>
        <taxon>Eukaryota</taxon>
        <taxon>Sar</taxon>
        <taxon>Alveolata</taxon>
        <taxon>Ciliophora</taxon>
        <taxon>Intramacronucleata</taxon>
        <taxon>Oligohymenophorea</taxon>
        <taxon>Peniculida</taxon>
        <taxon>Parameciidae</taxon>
        <taxon>Paramecium</taxon>
    </lineage>
</organism>
<dbReference type="GeneID" id="5044766"/>
<dbReference type="EMBL" id="CT868663">
    <property type="protein sequence ID" value="CAK91584.1"/>
    <property type="molecule type" value="Genomic_DNA"/>
</dbReference>
<dbReference type="HOGENOM" id="CLU_2241842_0_0_1"/>
<dbReference type="AlphaFoldDB" id="A0E8G7"/>
<sequence length="105" mass="12388">MEFQLYYNEHSMETDYKVNTQDLFDIYLCNNSKIRKDQGLILFKSQKDNTNIFQKFGLIKINLLKSKMNTQGINLKGESSNTIIIRQPTIYQDNIYLSNKCCVFD</sequence>
<evidence type="ECO:0000313" key="1">
    <source>
        <dbReference type="EMBL" id="CAK91584.1"/>
    </source>
</evidence>
<name>A0E8G7_PARTE</name>
<dbReference type="KEGG" id="ptm:GSPATT00024313001"/>
<reference evidence="1 2" key="1">
    <citation type="journal article" date="2006" name="Nature">
        <title>Global trends of whole-genome duplications revealed by the ciliate Paramecium tetraurelia.</title>
        <authorList>
            <consortium name="Genoscope"/>
            <person name="Aury J.-M."/>
            <person name="Jaillon O."/>
            <person name="Duret L."/>
            <person name="Noel B."/>
            <person name="Jubin C."/>
            <person name="Porcel B.M."/>
            <person name="Segurens B."/>
            <person name="Daubin V."/>
            <person name="Anthouard V."/>
            <person name="Aiach N."/>
            <person name="Arnaiz O."/>
            <person name="Billaut A."/>
            <person name="Beisson J."/>
            <person name="Blanc I."/>
            <person name="Bouhouche K."/>
            <person name="Camara F."/>
            <person name="Duharcourt S."/>
            <person name="Guigo R."/>
            <person name="Gogendeau D."/>
            <person name="Katinka M."/>
            <person name="Keller A.-M."/>
            <person name="Kissmehl R."/>
            <person name="Klotz C."/>
            <person name="Koll F."/>
            <person name="Le Moue A."/>
            <person name="Lepere C."/>
            <person name="Malinsky S."/>
            <person name="Nowacki M."/>
            <person name="Nowak J.K."/>
            <person name="Plattner H."/>
            <person name="Poulain J."/>
            <person name="Ruiz F."/>
            <person name="Serrano V."/>
            <person name="Zagulski M."/>
            <person name="Dessen P."/>
            <person name="Betermier M."/>
            <person name="Weissenbach J."/>
            <person name="Scarpelli C."/>
            <person name="Schachter V."/>
            <person name="Sperling L."/>
            <person name="Meyer E."/>
            <person name="Cohen J."/>
            <person name="Wincker P."/>
        </authorList>
    </citation>
    <scope>NUCLEOTIDE SEQUENCE [LARGE SCALE GENOMIC DNA]</scope>
    <source>
        <strain evidence="1 2">Stock d4-2</strain>
    </source>
</reference>
<dbReference type="InParanoid" id="A0E8G7"/>
<protein>
    <submittedName>
        <fullName evidence="1">Uncharacterized protein</fullName>
    </submittedName>
</protein>
<dbReference type="Proteomes" id="UP000000600">
    <property type="component" value="Unassembled WGS sequence"/>
</dbReference>
<accession>A0E8G7</accession>